<proteinExistence type="predicted"/>
<keyword evidence="2" id="KW-1185">Reference proteome</keyword>
<protein>
    <submittedName>
        <fullName evidence="1">Uncharacterized protein</fullName>
    </submittedName>
</protein>
<comment type="caution">
    <text evidence="1">The sequence shown here is derived from an EMBL/GenBank/DDBJ whole genome shotgun (WGS) entry which is preliminary data.</text>
</comment>
<dbReference type="Proteomes" id="UP001066276">
    <property type="component" value="Chromosome 8"/>
</dbReference>
<evidence type="ECO:0000313" key="1">
    <source>
        <dbReference type="EMBL" id="KAJ1114905.1"/>
    </source>
</evidence>
<gene>
    <name evidence="1" type="ORF">NDU88_003135</name>
</gene>
<sequence>MGSVGVCVLSRQPHRVRKQPRWAAKDRALWRHLDTCVAVVPRGAAIVGDCWEGAGEALHGTTAPRSAWGVHEESQPCRARPSAHWLLTPYIAGSLQLRPGRSPDKGRTVCDEALVYTGC</sequence>
<organism evidence="1 2">
    <name type="scientific">Pleurodeles waltl</name>
    <name type="common">Iberian ribbed newt</name>
    <dbReference type="NCBI Taxonomy" id="8319"/>
    <lineage>
        <taxon>Eukaryota</taxon>
        <taxon>Metazoa</taxon>
        <taxon>Chordata</taxon>
        <taxon>Craniata</taxon>
        <taxon>Vertebrata</taxon>
        <taxon>Euteleostomi</taxon>
        <taxon>Amphibia</taxon>
        <taxon>Batrachia</taxon>
        <taxon>Caudata</taxon>
        <taxon>Salamandroidea</taxon>
        <taxon>Salamandridae</taxon>
        <taxon>Pleurodelinae</taxon>
        <taxon>Pleurodeles</taxon>
    </lineage>
</organism>
<reference evidence="1" key="1">
    <citation type="journal article" date="2022" name="bioRxiv">
        <title>Sequencing and chromosome-scale assembly of the giantPleurodeles waltlgenome.</title>
        <authorList>
            <person name="Brown T."/>
            <person name="Elewa A."/>
            <person name="Iarovenko S."/>
            <person name="Subramanian E."/>
            <person name="Araus A.J."/>
            <person name="Petzold A."/>
            <person name="Susuki M."/>
            <person name="Suzuki K.-i.T."/>
            <person name="Hayashi T."/>
            <person name="Toyoda A."/>
            <person name="Oliveira C."/>
            <person name="Osipova E."/>
            <person name="Leigh N.D."/>
            <person name="Simon A."/>
            <person name="Yun M.H."/>
        </authorList>
    </citation>
    <scope>NUCLEOTIDE SEQUENCE</scope>
    <source>
        <strain evidence="1">20211129_DDA</strain>
        <tissue evidence="1">Liver</tissue>
    </source>
</reference>
<evidence type="ECO:0000313" key="2">
    <source>
        <dbReference type="Proteomes" id="UP001066276"/>
    </source>
</evidence>
<name>A0AAV7NQ32_PLEWA</name>
<dbReference type="AlphaFoldDB" id="A0AAV7NQ32"/>
<dbReference type="EMBL" id="JANPWB010000012">
    <property type="protein sequence ID" value="KAJ1114905.1"/>
    <property type="molecule type" value="Genomic_DNA"/>
</dbReference>
<accession>A0AAV7NQ32</accession>